<dbReference type="EMBL" id="CP042202">
    <property type="protein sequence ID" value="QDS77821.1"/>
    <property type="molecule type" value="Genomic_DNA"/>
</dbReference>
<keyword evidence="2" id="KW-1185">Reference proteome</keyword>
<accession>A0A517LQA2</accession>
<evidence type="ECO:0000313" key="2">
    <source>
        <dbReference type="Proteomes" id="UP000316270"/>
    </source>
</evidence>
<evidence type="ECO:0000313" key="1">
    <source>
        <dbReference type="EMBL" id="QDS77821.1"/>
    </source>
</evidence>
<organism evidence="1 2">
    <name type="scientific">Venturia effusa</name>
    <dbReference type="NCBI Taxonomy" id="50376"/>
    <lineage>
        <taxon>Eukaryota</taxon>
        <taxon>Fungi</taxon>
        <taxon>Dikarya</taxon>
        <taxon>Ascomycota</taxon>
        <taxon>Pezizomycotina</taxon>
        <taxon>Dothideomycetes</taxon>
        <taxon>Pleosporomycetidae</taxon>
        <taxon>Venturiales</taxon>
        <taxon>Venturiaceae</taxon>
        <taxon>Venturia</taxon>
    </lineage>
</organism>
<dbReference type="OrthoDB" id="3939156at2759"/>
<dbReference type="AlphaFoldDB" id="A0A517LQA2"/>
<gene>
    <name evidence="1" type="ORF">FKW77_006030</name>
</gene>
<name>A0A517LQA2_9PEZI</name>
<sequence>MDSFEAANRRALAEDMNDEIITNIMIRSIGYPVPYDESSIYYRIDAARDGMPIPQRLFVGWEPLHWRVMEQMFRKSLEAALKRAFSANVDGPPDPATFTALHRKFKQAAYKRMFTHDIINDNLPWKSSTRWKWWRTREGREGRKVVRRKLKFWLWEYGLNWLAAKRADHHWLLLLLPQIFRHGSGPIARMFWRHSHSKKNA</sequence>
<protein>
    <submittedName>
        <fullName evidence="1">Uncharacterized protein</fullName>
    </submittedName>
</protein>
<proteinExistence type="predicted"/>
<reference evidence="1 2" key="1">
    <citation type="submission" date="2019-07" db="EMBL/GenBank/DDBJ databases">
        <title>Finished genome of Venturia effusa.</title>
        <authorList>
            <person name="Young C.A."/>
            <person name="Cox M.P."/>
            <person name="Ganley A.R.D."/>
            <person name="David W.J."/>
        </authorList>
    </citation>
    <scope>NUCLEOTIDE SEQUENCE [LARGE SCALE GENOMIC DNA]</scope>
    <source>
        <strain evidence="2">albino</strain>
    </source>
</reference>
<dbReference type="Proteomes" id="UP000316270">
    <property type="component" value="Chromosome 18"/>
</dbReference>